<dbReference type="Gene3D" id="3.30.40.10">
    <property type="entry name" value="Zinc/RING finger domain, C3HC4 (zinc finger)"/>
    <property type="match status" value="1"/>
</dbReference>
<dbReference type="AlphaFoldDB" id="A0A5N6Q6Y4"/>
<proteinExistence type="predicted"/>
<dbReference type="GO" id="GO:0004842">
    <property type="term" value="F:ubiquitin-protein transferase activity"/>
    <property type="evidence" value="ECO:0007669"/>
    <property type="project" value="TreeGrafter"/>
</dbReference>
<keyword evidence="3" id="KW-0677">Repeat</keyword>
<comment type="caution">
    <text evidence="12">The sequence shown here is derived from an EMBL/GenBank/DDBJ whole genome shotgun (WGS) entry which is preliminary data.</text>
</comment>
<evidence type="ECO:0000313" key="13">
    <source>
        <dbReference type="Proteomes" id="UP000326396"/>
    </source>
</evidence>
<dbReference type="InterPro" id="IPR013083">
    <property type="entry name" value="Znf_RING/FYVE/PHD"/>
</dbReference>
<evidence type="ECO:0000256" key="6">
    <source>
        <dbReference type="ARBA" id="ARBA00022833"/>
    </source>
</evidence>
<protein>
    <recommendedName>
        <fullName evidence="14">RING-type E3 ubiquitin transferase BRCA1</fullName>
    </recommendedName>
</protein>
<keyword evidence="13" id="KW-1185">Reference proteome</keyword>
<keyword evidence="8" id="KW-0539">Nucleus</keyword>
<dbReference type="InterPro" id="IPR001357">
    <property type="entry name" value="BRCT_dom"/>
</dbReference>
<keyword evidence="4" id="KW-0227">DNA damage</keyword>
<dbReference type="PANTHER" id="PTHR13763:SF9">
    <property type="entry name" value="BRCA1-ASSOCIATED RING DOMAIN PROTEIN 1"/>
    <property type="match status" value="1"/>
</dbReference>
<dbReference type="GO" id="GO:0045944">
    <property type="term" value="P:positive regulation of transcription by RNA polymerase II"/>
    <property type="evidence" value="ECO:0007669"/>
    <property type="project" value="TreeGrafter"/>
</dbReference>
<feature type="compositionally biased region" description="Basic and acidic residues" evidence="9">
    <location>
        <begin position="191"/>
        <end position="208"/>
    </location>
</feature>
<evidence type="ECO:0008006" key="14">
    <source>
        <dbReference type="Google" id="ProtNLM"/>
    </source>
</evidence>
<sequence>MDIDANCNTDPNSNHMNSSKRQAVKFQTIEAKRQKKTIDARLEINDQPQTNDLGLSGGQSSVALDQSPCAFCHSSKQSEGSGPFVAFAQGKEVVGNVDNFSNVIHVHIKCLNWAPRIFFKNGLIKNLVSEIARANKLKCSSCGKKGASLGCYMKSCPRTYHVPCAYDIPGCRWDDGYLLLCPSHASQKFPSEQKAKSGKRDTEKKISEHPNPNTTLLNFGKNLVLCGSDLSSNEKFTLVDFASSYGAVVSKYWRNDVTHVIADTDSNGAYTRTLKVLMAILNGKWILKMEWVKACVEAGHLVEEEPYEVLIDNHGSKDGPKTGRLRVQNNAPKLFNNLNFYFIGDFAPAFKADLLNLVTTAGGTITETKDQLISSSSKDGYTKAIVNQVTLIVYNANFSDNFGVEDEDSVKSQRLGAAEDVGQEFGCRVVGHIWILESIACGLLCLTSL</sequence>
<evidence type="ECO:0000256" key="4">
    <source>
        <dbReference type="ARBA" id="ARBA00022763"/>
    </source>
</evidence>
<evidence type="ECO:0000256" key="5">
    <source>
        <dbReference type="ARBA" id="ARBA00022771"/>
    </source>
</evidence>
<dbReference type="SUPFAM" id="SSF52113">
    <property type="entry name" value="BRCT domain"/>
    <property type="match status" value="2"/>
</dbReference>
<evidence type="ECO:0000259" key="10">
    <source>
        <dbReference type="PROSITE" id="PS50172"/>
    </source>
</evidence>
<feature type="region of interest" description="Disordered" evidence="9">
    <location>
        <begin position="1"/>
        <end position="21"/>
    </location>
</feature>
<name>A0A5N6Q6Y4_9ASTR</name>
<dbReference type="PROSITE" id="PS51805">
    <property type="entry name" value="EPHD"/>
    <property type="match status" value="1"/>
</dbReference>
<evidence type="ECO:0000256" key="2">
    <source>
        <dbReference type="ARBA" id="ARBA00022723"/>
    </source>
</evidence>
<feature type="domain" description="PHD-type" evidence="11">
    <location>
        <begin position="66"/>
        <end position="185"/>
    </location>
</feature>
<keyword evidence="7" id="KW-0234">DNA repair</keyword>
<dbReference type="InterPro" id="IPR031099">
    <property type="entry name" value="BRCA1-associated"/>
</dbReference>
<feature type="domain" description="BRCT" evidence="10">
    <location>
        <begin position="330"/>
        <end position="439"/>
    </location>
</feature>
<dbReference type="SMART" id="SM00292">
    <property type="entry name" value="BRCT"/>
    <property type="match status" value="2"/>
</dbReference>
<evidence type="ECO:0000256" key="7">
    <source>
        <dbReference type="ARBA" id="ARBA00023204"/>
    </source>
</evidence>
<accession>A0A5N6Q6Y4</accession>
<dbReference type="Gene3D" id="3.40.50.10190">
    <property type="entry name" value="BRCT domain"/>
    <property type="match status" value="2"/>
</dbReference>
<evidence type="ECO:0000259" key="11">
    <source>
        <dbReference type="PROSITE" id="PS51805"/>
    </source>
</evidence>
<keyword evidence="6" id="KW-0862">Zinc</keyword>
<evidence type="ECO:0000256" key="3">
    <source>
        <dbReference type="ARBA" id="ARBA00022737"/>
    </source>
</evidence>
<dbReference type="FunFam" id="3.40.50.10190:FF:000006">
    <property type="entry name" value="Breast cancer type 1 susceptibility protein homolog"/>
    <property type="match status" value="1"/>
</dbReference>
<evidence type="ECO:0000256" key="9">
    <source>
        <dbReference type="SAM" id="MobiDB-lite"/>
    </source>
</evidence>
<dbReference type="CDD" id="cd17734">
    <property type="entry name" value="BRCT_Bard1_rpt1"/>
    <property type="match status" value="1"/>
</dbReference>
<feature type="region of interest" description="Disordered" evidence="9">
    <location>
        <begin position="190"/>
        <end position="212"/>
    </location>
</feature>
<keyword evidence="5" id="KW-0863">Zinc-finger</keyword>
<reference evidence="12 13" key="1">
    <citation type="submission" date="2019-05" db="EMBL/GenBank/DDBJ databases">
        <title>Mikania micrantha, genome provides insights into the molecular mechanism of rapid growth.</title>
        <authorList>
            <person name="Liu B."/>
        </authorList>
    </citation>
    <scope>NUCLEOTIDE SEQUENCE [LARGE SCALE GENOMIC DNA]</scope>
    <source>
        <strain evidence="12">NLD-2019</strain>
        <tissue evidence="12">Leaf</tissue>
    </source>
</reference>
<dbReference type="Pfam" id="PF00533">
    <property type="entry name" value="BRCT"/>
    <property type="match status" value="1"/>
</dbReference>
<keyword evidence="2" id="KW-0479">Metal-binding</keyword>
<dbReference type="GO" id="GO:0008270">
    <property type="term" value="F:zinc ion binding"/>
    <property type="evidence" value="ECO:0007669"/>
    <property type="project" value="UniProtKB-KW"/>
</dbReference>
<gene>
    <name evidence="12" type="ORF">E3N88_02663</name>
</gene>
<evidence type="ECO:0000256" key="1">
    <source>
        <dbReference type="ARBA" id="ARBA00004123"/>
    </source>
</evidence>
<dbReference type="GO" id="GO:0000724">
    <property type="term" value="P:double-strand break repair via homologous recombination"/>
    <property type="evidence" value="ECO:0007669"/>
    <property type="project" value="TreeGrafter"/>
</dbReference>
<dbReference type="Pfam" id="PF13771">
    <property type="entry name" value="zf-HC5HC2H"/>
    <property type="match status" value="1"/>
</dbReference>
<dbReference type="EMBL" id="SZYD01000001">
    <property type="protein sequence ID" value="KAD7479527.1"/>
    <property type="molecule type" value="Genomic_DNA"/>
</dbReference>
<organism evidence="12 13">
    <name type="scientific">Mikania micrantha</name>
    <name type="common">bitter vine</name>
    <dbReference type="NCBI Taxonomy" id="192012"/>
    <lineage>
        <taxon>Eukaryota</taxon>
        <taxon>Viridiplantae</taxon>
        <taxon>Streptophyta</taxon>
        <taxon>Embryophyta</taxon>
        <taxon>Tracheophyta</taxon>
        <taxon>Spermatophyta</taxon>
        <taxon>Magnoliopsida</taxon>
        <taxon>eudicotyledons</taxon>
        <taxon>Gunneridae</taxon>
        <taxon>Pentapetalae</taxon>
        <taxon>asterids</taxon>
        <taxon>campanulids</taxon>
        <taxon>Asterales</taxon>
        <taxon>Asteraceae</taxon>
        <taxon>Asteroideae</taxon>
        <taxon>Heliantheae alliance</taxon>
        <taxon>Eupatorieae</taxon>
        <taxon>Mikania</taxon>
    </lineage>
</organism>
<comment type="subcellular location">
    <subcellularLocation>
        <location evidence="1">Nucleus</location>
    </subcellularLocation>
</comment>
<evidence type="ECO:0000256" key="8">
    <source>
        <dbReference type="ARBA" id="ARBA00023242"/>
    </source>
</evidence>
<evidence type="ECO:0000313" key="12">
    <source>
        <dbReference type="EMBL" id="KAD7479527.1"/>
    </source>
</evidence>
<dbReference type="CDD" id="cd15571">
    <property type="entry name" value="ePHD"/>
    <property type="match status" value="1"/>
</dbReference>
<dbReference type="PANTHER" id="PTHR13763">
    <property type="entry name" value="BREAST CANCER TYPE 1 SUSCEPTIBILITY PROTEIN BRCA1"/>
    <property type="match status" value="1"/>
</dbReference>
<dbReference type="PROSITE" id="PS50172">
    <property type="entry name" value="BRCT"/>
    <property type="match status" value="2"/>
</dbReference>
<feature type="domain" description="BRCT" evidence="10">
    <location>
        <begin position="220"/>
        <end position="309"/>
    </location>
</feature>
<dbReference type="InterPro" id="IPR034732">
    <property type="entry name" value="EPHD"/>
</dbReference>
<dbReference type="InterPro" id="IPR036420">
    <property type="entry name" value="BRCT_dom_sf"/>
</dbReference>
<dbReference type="OrthoDB" id="2384350at2759"/>
<dbReference type="Proteomes" id="UP000326396">
    <property type="component" value="Linkage Group LG1"/>
</dbReference>
<dbReference type="GO" id="GO:0005634">
    <property type="term" value="C:nucleus"/>
    <property type="evidence" value="ECO:0007669"/>
    <property type="project" value="UniProtKB-SubCell"/>
</dbReference>